<evidence type="ECO:0000313" key="3">
    <source>
        <dbReference type="Proteomes" id="UP000823913"/>
    </source>
</evidence>
<accession>A0A9D1E6B6</accession>
<dbReference type="EMBL" id="DVHK01000065">
    <property type="protein sequence ID" value="HIR66947.1"/>
    <property type="molecule type" value="Genomic_DNA"/>
</dbReference>
<organism evidence="2 3">
    <name type="scientific">Candidatus Coproplasma avicola</name>
    <dbReference type="NCBI Taxonomy" id="2840744"/>
    <lineage>
        <taxon>Bacteria</taxon>
        <taxon>Bacillati</taxon>
        <taxon>Bacillota</taxon>
        <taxon>Clostridia</taxon>
        <taxon>Eubacteriales</taxon>
        <taxon>Candidatus Coproplasma</taxon>
    </lineage>
</organism>
<gene>
    <name evidence="2" type="ORF">IAB94_02720</name>
</gene>
<reference evidence="2" key="2">
    <citation type="journal article" date="2021" name="PeerJ">
        <title>Extensive microbial diversity within the chicken gut microbiome revealed by metagenomics and culture.</title>
        <authorList>
            <person name="Gilroy R."/>
            <person name="Ravi A."/>
            <person name="Getino M."/>
            <person name="Pursley I."/>
            <person name="Horton D.L."/>
            <person name="Alikhan N.F."/>
            <person name="Baker D."/>
            <person name="Gharbi K."/>
            <person name="Hall N."/>
            <person name="Watson M."/>
            <person name="Adriaenssens E.M."/>
            <person name="Foster-Nyarko E."/>
            <person name="Jarju S."/>
            <person name="Secka A."/>
            <person name="Antonio M."/>
            <person name="Oren A."/>
            <person name="Chaudhuri R.R."/>
            <person name="La Ragione R."/>
            <person name="Hildebrand F."/>
            <person name="Pallen M.J."/>
        </authorList>
    </citation>
    <scope>NUCLEOTIDE SEQUENCE</scope>
    <source>
        <strain evidence="2">ChiW16-3235</strain>
    </source>
</reference>
<comment type="caution">
    <text evidence="2">The sequence shown here is derived from an EMBL/GenBank/DDBJ whole genome shotgun (WGS) entry which is preliminary data.</text>
</comment>
<reference evidence="2" key="1">
    <citation type="submission" date="2020-10" db="EMBL/GenBank/DDBJ databases">
        <authorList>
            <person name="Gilroy R."/>
        </authorList>
    </citation>
    <scope>NUCLEOTIDE SEQUENCE</scope>
    <source>
        <strain evidence="2">ChiW16-3235</strain>
    </source>
</reference>
<sequence>MEEEKTNNQPETAQDSKKESKFSGFIKRVSKKIDDAAYDSRLVNDFEKSHTKYQVFTGTGILSPNPEIYVEEHLDGEEKFVIMLGEDDNIKPGCLIRRVNDKPVYKITAVEPATLTVVFEGKSNQKNARKIVIGEQAEKVDVIKVGDEFYRV</sequence>
<protein>
    <submittedName>
        <fullName evidence="2">Uncharacterized protein</fullName>
    </submittedName>
</protein>
<evidence type="ECO:0000313" key="2">
    <source>
        <dbReference type="EMBL" id="HIR66947.1"/>
    </source>
</evidence>
<proteinExistence type="predicted"/>
<evidence type="ECO:0000256" key="1">
    <source>
        <dbReference type="SAM" id="MobiDB-lite"/>
    </source>
</evidence>
<feature type="region of interest" description="Disordered" evidence="1">
    <location>
        <begin position="1"/>
        <end position="21"/>
    </location>
</feature>
<dbReference type="AlphaFoldDB" id="A0A9D1E6B6"/>
<dbReference type="Proteomes" id="UP000823913">
    <property type="component" value="Unassembled WGS sequence"/>
</dbReference>
<name>A0A9D1E6B6_9FIRM</name>